<dbReference type="PANTHER" id="PTHR10306">
    <property type="entry name" value="SYNAPTOPHYSIN"/>
    <property type="match status" value="1"/>
</dbReference>
<feature type="signal peptide" evidence="4">
    <location>
        <begin position="1"/>
        <end position="20"/>
    </location>
</feature>
<dbReference type="PRINTS" id="PR00220">
    <property type="entry name" value="SYNAPTOPHYSN"/>
</dbReference>
<dbReference type="AlphaFoldDB" id="A0A3Q2D7T4"/>
<keyword evidence="3" id="KW-0677">Repeat</keyword>
<dbReference type="STRING" id="28743.ENSCVAP00000014627"/>
<evidence type="ECO:0000256" key="3">
    <source>
        <dbReference type="ARBA" id="ARBA00022737"/>
    </source>
</evidence>
<accession>A0A3Q2D7T4</accession>
<evidence type="ECO:0000256" key="4">
    <source>
        <dbReference type="SAM" id="SignalP"/>
    </source>
</evidence>
<dbReference type="Ensembl" id="ENSCVAT00000022501.1">
    <property type="protein sequence ID" value="ENSCVAP00000014627.1"/>
    <property type="gene ID" value="ENSCVAG00000017303.1"/>
</dbReference>
<sequence length="75" mass="8786">MRLKCIKMFLCFCFPPQIFAIFAFSTCGSYSGMLKFSVECKNRSESDLGIEVEFEYPFRYFWSCFCGECCYSALK</sequence>
<dbReference type="InterPro" id="IPR001285">
    <property type="entry name" value="Synaptophysin/porin"/>
</dbReference>
<evidence type="ECO:0000256" key="1">
    <source>
        <dbReference type="ARBA" id="ARBA00004127"/>
    </source>
</evidence>
<dbReference type="GO" id="GO:0048786">
    <property type="term" value="C:presynaptic active zone"/>
    <property type="evidence" value="ECO:0007669"/>
    <property type="project" value="TreeGrafter"/>
</dbReference>
<dbReference type="GO" id="GO:0030672">
    <property type="term" value="C:synaptic vesicle membrane"/>
    <property type="evidence" value="ECO:0007669"/>
    <property type="project" value="TreeGrafter"/>
</dbReference>
<keyword evidence="4" id="KW-0732">Signal</keyword>
<protein>
    <submittedName>
        <fullName evidence="5">Uncharacterized protein</fullName>
    </submittedName>
</protein>
<keyword evidence="6" id="KW-1185">Reference proteome</keyword>
<dbReference type="PANTHER" id="PTHR10306:SF10">
    <property type="entry name" value="SYNAPTOPHYSIN"/>
    <property type="match status" value="1"/>
</dbReference>
<evidence type="ECO:0000256" key="2">
    <source>
        <dbReference type="ARBA" id="ARBA00022553"/>
    </source>
</evidence>
<keyword evidence="2" id="KW-0597">Phosphoprotein</keyword>
<dbReference type="GeneTree" id="ENSGT00980000200212"/>
<proteinExistence type="predicted"/>
<name>A0A3Q2D7T4_CYPVA</name>
<evidence type="ECO:0000313" key="6">
    <source>
        <dbReference type="Proteomes" id="UP000265020"/>
    </source>
</evidence>
<feature type="chain" id="PRO_5018584711" evidence="4">
    <location>
        <begin position="21"/>
        <end position="75"/>
    </location>
</feature>
<organism evidence="5 6">
    <name type="scientific">Cyprinodon variegatus</name>
    <name type="common">Sheepshead minnow</name>
    <dbReference type="NCBI Taxonomy" id="28743"/>
    <lineage>
        <taxon>Eukaryota</taxon>
        <taxon>Metazoa</taxon>
        <taxon>Chordata</taxon>
        <taxon>Craniata</taxon>
        <taxon>Vertebrata</taxon>
        <taxon>Euteleostomi</taxon>
        <taxon>Actinopterygii</taxon>
        <taxon>Neopterygii</taxon>
        <taxon>Teleostei</taxon>
        <taxon>Neoteleostei</taxon>
        <taxon>Acanthomorphata</taxon>
        <taxon>Ovalentaria</taxon>
        <taxon>Atherinomorphae</taxon>
        <taxon>Cyprinodontiformes</taxon>
        <taxon>Cyprinodontidae</taxon>
        <taxon>Cyprinodon</taxon>
    </lineage>
</organism>
<reference evidence="5" key="1">
    <citation type="submission" date="2025-08" db="UniProtKB">
        <authorList>
            <consortium name="Ensembl"/>
        </authorList>
    </citation>
    <scope>IDENTIFICATION</scope>
</reference>
<evidence type="ECO:0000313" key="5">
    <source>
        <dbReference type="Ensembl" id="ENSCVAP00000014627.1"/>
    </source>
</evidence>
<reference evidence="5" key="2">
    <citation type="submission" date="2025-09" db="UniProtKB">
        <authorList>
            <consortium name="Ensembl"/>
        </authorList>
    </citation>
    <scope>IDENTIFICATION</scope>
</reference>
<dbReference type="Proteomes" id="UP000265020">
    <property type="component" value="Unassembled WGS sequence"/>
</dbReference>
<comment type="subcellular location">
    <subcellularLocation>
        <location evidence="1">Endomembrane system</location>
        <topology evidence="1">Multi-pass membrane protein</topology>
    </subcellularLocation>
</comment>